<dbReference type="PANTHER" id="PTHR12304">
    <property type="entry name" value="INOSINE-URIDINE PREFERRING NUCLEOSIDE HYDROLASE"/>
    <property type="match status" value="1"/>
</dbReference>
<keyword evidence="2" id="KW-0326">Glycosidase</keyword>
<dbReference type="InterPro" id="IPR001910">
    <property type="entry name" value="Inosine/uridine_hydrolase_dom"/>
</dbReference>
<dbReference type="InterPro" id="IPR023186">
    <property type="entry name" value="IUNH"/>
</dbReference>
<dbReference type="AlphaFoldDB" id="A0A198AA56"/>
<dbReference type="Pfam" id="PF01156">
    <property type="entry name" value="IU_nuc_hydro"/>
    <property type="match status" value="1"/>
</dbReference>
<evidence type="ECO:0000313" key="5">
    <source>
        <dbReference type="Proteomes" id="UP000078454"/>
    </source>
</evidence>
<dbReference type="PANTHER" id="PTHR12304:SF4">
    <property type="entry name" value="URIDINE NUCLEOSIDASE"/>
    <property type="match status" value="1"/>
</dbReference>
<dbReference type="InterPro" id="IPR036452">
    <property type="entry name" value="Ribo_hydro-like"/>
</dbReference>
<dbReference type="Proteomes" id="UP000078454">
    <property type="component" value="Unassembled WGS sequence"/>
</dbReference>
<organism evidence="4 5">
    <name type="scientific">Paenibacillus oryzisoli</name>
    <dbReference type="NCBI Taxonomy" id="1850517"/>
    <lineage>
        <taxon>Bacteria</taxon>
        <taxon>Bacillati</taxon>
        <taxon>Bacillota</taxon>
        <taxon>Bacilli</taxon>
        <taxon>Bacillales</taxon>
        <taxon>Paenibacillaceae</taxon>
        <taxon>Paenibacillus</taxon>
    </lineage>
</organism>
<accession>A0A198AA56</accession>
<dbReference type="STRING" id="1850517.A8708_27850"/>
<dbReference type="GO" id="GO:0006152">
    <property type="term" value="P:purine nucleoside catabolic process"/>
    <property type="evidence" value="ECO:0007669"/>
    <property type="project" value="TreeGrafter"/>
</dbReference>
<name>A0A198AA56_9BACL</name>
<gene>
    <name evidence="4" type="ORF">A8708_27850</name>
</gene>
<comment type="caution">
    <text evidence="4">The sequence shown here is derived from an EMBL/GenBank/DDBJ whole genome shotgun (WGS) entry which is preliminary data.</text>
</comment>
<dbReference type="RefSeq" id="WP_068664809.1">
    <property type="nucleotide sequence ID" value="NZ_LYPB01000069.1"/>
</dbReference>
<proteinExistence type="predicted"/>
<evidence type="ECO:0000313" key="4">
    <source>
        <dbReference type="EMBL" id="OAS17838.1"/>
    </source>
</evidence>
<dbReference type="Gene3D" id="3.90.245.10">
    <property type="entry name" value="Ribonucleoside hydrolase-like"/>
    <property type="match status" value="1"/>
</dbReference>
<dbReference type="GO" id="GO:0005829">
    <property type="term" value="C:cytosol"/>
    <property type="evidence" value="ECO:0007669"/>
    <property type="project" value="TreeGrafter"/>
</dbReference>
<keyword evidence="1 4" id="KW-0378">Hydrolase</keyword>
<dbReference type="GO" id="GO:0008477">
    <property type="term" value="F:purine nucleosidase activity"/>
    <property type="evidence" value="ECO:0007669"/>
    <property type="project" value="TreeGrafter"/>
</dbReference>
<evidence type="ECO:0000256" key="2">
    <source>
        <dbReference type="ARBA" id="ARBA00023295"/>
    </source>
</evidence>
<sequence length="301" mass="33527">MKYAAEVPELKKIRLIVNSDAKNEADDQYAIVHALLTSQFIVKGLIGAHFGPERSKTSMLDSVKEIELLLELMGLTGEYPVLCGAEHAMQDETTPALSEGAELIVREAMSDDPRPLFVIFLGAITDLAAAYLLNPTIAGRLTAVWIGGGAWPNGGEEFNLGNDMHAANVVLGSQIPLWQIPRNVYAKMRVSIAELKARVEPCGAIGRYLYQQLVETNDQWANNPGWPRGEVWTLGDSPAVGLLMHDQPFDYDMKPAPRIAADLSYIHHQMERRIRVYRDIDVRFILEDMYAKLALFHAEVN</sequence>
<evidence type="ECO:0000259" key="3">
    <source>
        <dbReference type="Pfam" id="PF01156"/>
    </source>
</evidence>
<dbReference type="EMBL" id="LYPB01000069">
    <property type="protein sequence ID" value="OAS17838.1"/>
    <property type="molecule type" value="Genomic_DNA"/>
</dbReference>
<dbReference type="SUPFAM" id="SSF53590">
    <property type="entry name" value="Nucleoside hydrolase"/>
    <property type="match status" value="1"/>
</dbReference>
<feature type="domain" description="Inosine/uridine-preferring nucleoside hydrolase" evidence="3">
    <location>
        <begin position="17"/>
        <end position="249"/>
    </location>
</feature>
<dbReference type="OrthoDB" id="2530052at2"/>
<reference evidence="4 5" key="1">
    <citation type="submission" date="2016-05" db="EMBL/GenBank/DDBJ databases">
        <title>Paenibacillus sp. 1ZS3-15 nov., isolated from the rhizosphere soil.</title>
        <authorList>
            <person name="Zhang X.X."/>
            <person name="Zhang J."/>
        </authorList>
    </citation>
    <scope>NUCLEOTIDE SEQUENCE [LARGE SCALE GENOMIC DNA]</scope>
    <source>
        <strain evidence="4 5">1ZS3-15</strain>
    </source>
</reference>
<protein>
    <submittedName>
        <fullName evidence="4">Nucleoside hydrolase</fullName>
    </submittedName>
</protein>
<keyword evidence="5" id="KW-1185">Reference proteome</keyword>
<evidence type="ECO:0000256" key="1">
    <source>
        <dbReference type="ARBA" id="ARBA00022801"/>
    </source>
</evidence>